<dbReference type="Pfam" id="PF03629">
    <property type="entry name" value="SASA"/>
    <property type="match status" value="1"/>
</dbReference>
<dbReference type="PANTHER" id="PTHR22901">
    <property type="entry name" value="SIALATE O-ACETYLESTERASE"/>
    <property type="match status" value="1"/>
</dbReference>
<dbReference type="GO" id="GO:0005975">
    <property type="term" value="P:carbohydrate metabolic process"/>
    <property type="evidence" value="ECO:0007669"/>
    <property type="project" value="TreeGrafter"/>
</dbReference>
<dbReference type="RefSeq" id="WP_110310448.1">
    <property type="nucleotide sequence ID" value="NZ_QICL01000009.1"/>
</dbReference>
<dbReference type="Gene3D" id="3.40.50.1110">
    <property type="entry name" value="SGNH hydrolase"/>
    <property type="match status" value="1"/>
</dbReference>
<accession>A0A2V3PP22</accession>
<proteinExistence type="predicted"/>
<dbReference type="InterPro" id="IPR005181">
    <property type="entry name" value="SASA"/>
</dbReference>
<dbReference type="GO" id="GO:0001681">
    <property type="term" value="F:sialate O-acetylesterase activity"/>
    <property type="evidence" value="ECO:0007669"/>
    <property type="project" value="InterPro"/>
</dbReference>
<reference evidence="3 4" key="1">
    <citation type="submission" date="2018-03" db="EMBL/GenBank/DDBJ databases">
        <title>Genomic Encyclopedia of Archaeal and Bacterial Type Strains, Phase II (KMG-II): from individual species to whole genera.</title>
        <authorList>
            <person name="Goeker M."/>
        </authorList>
    </citation>
    <scope>NUCLEOTIDE SEQUENCE [LARGE SCALE GENOMIC DNA]</scope>
    <source>
        <strain evidence="3 4">DSM 100214</strain>
    </source>
</reference>
<dbReference type="InterPro" id="IPR036514">
    <property type="entry name" value="SGNH_hydro_sf"/>
</dbReference>
<feature type="domain" description="Sialate O-acetylesterase" evidence="2">
    <location>
        <begin position="106"/>
        <end position="312"/>
    </location>
</feature>
<dbReference type="PANTHER" id="PTHR22901:SF0">
    <property type="entry name" value="SIALATE O-ACETYLESTERASE"/>
    <property type="match status" value="1"/>
</dbReference>
<dbReference type="Proteomes" id="UP000247973">
    <property type="component" value="Unassembled WGS sequence"/>
</dbReference>
<gene>
    <name evidence="3" type="ORF">CLV62_10955</name>
</gene>
<dbReference type="Gene3D" id="2.60.40.10">
    <property type="entry name" value="Immunoglobulins"/>
    <property type="match status" value="1"/>
</dbReference>
<organism evidence="3 4">
    <name type="scientific">Dysgonomonas alginatilytica</name>
    <dbReference type="NCBI Taxonomy" id="1605892"/>
    <lineage>
        <taxon>Bacteria</taxon>
        <taxon>Pseudomonadati</taxon>
        <taxon>Bacteroidota</taxon>
        <taxon>Bacteroidia</taxon>
        <taxon>Bacteroidales</taxon>
        <taxon>Dysgonomonadaceae</taxon>
        <taxon>Dysgonomonas</taxon>
    </lineage>
</organism>
<dbReference type="OrthoDB" id="9816001at2"/>
<dbReference type="InterPro" id="IPR013783">
    <property type="entry name" value="Ig-like_fold"/>
</dbReference>
<keyword evidence="4" id="KW-1185">Reference proteome</keyword>
<dbReference type="SUPFAM" id="SSF52266">
    <property type="entry name" value="SGNH hydrolase"/>
    <property type="match status" value="1"/>
</dbReference>
<evidence type="ECO:0000256" key="1">
    <source>
        <dbReference type="ARBA" id="ARBA00022801"/>
    </source>
</evidence>
<comment type="caution">
    <text evidence="3">The sequence shown here is derived from an EMBL/GenBank/DDBJ whole genome shotgun (WGS) entry which is preliminary data.</text>
</comment>
<evidence type="ECO:0000259" key="2">
    <source>
        <dbReference type="Pfam" id="PF03629"/>
    </source>
</evidence>
<sequence length="477" mass="54211">MKKIFLSMLLLFIVLSIKAELKLPAIFGNNMMLQQNTEVKIWGSADKNQTITVIASWTKQKYTTKTDNSGKWDLRITTPTASYQIYTISVSDTKNSINFENVLVGEVWLCSGQSNMEMPMKGFKNQPVLRGNESILKSKNKNIRLITVKRASSLNAQDDIIGEWTEATPETVKEFSATGYYYGRLLNEMLDVPVGLILSAWGGSWIEAWMSKDMLKDFKDIKLPTSEEDMKIPNRTPILLYNSMINPIAGYTIKGSIWYQGESNYERPDQYPLLFEKMIGEWRKIWGQGEFPFYFCQIAPYNYASIAPVEKQGGKFNSAFLREAQYKSAQIIPNSGMVVLMDIGEEKCIHPRNKEIGGERLAMMALGKTYGMTGFAYESPTFEEIQIEDNKAILSFENAPMWLSSYGQELKQFEIAGADKIFYPAKAEIKRSKVEVSSDKVNKPVAVRYAFKDFVVGDLFSTEGLPLSSFRTDNWDK</sequence>
<protein>
    <submittedName>
        <fullName evidence="3">Sialate O-acetylesterase</fullName>
    </submittedName>
</protein>
<dbReference type="InterPro" id="IPR039329">
    <property type="entry name" value="SIAE"/>
</dbReference>
<dbReference type="EMBL" id="QICL01000009">
    <property type="protein sequence ID" value="PXV64729.1"/>
    <property type="molecule type" value="Genomic_DNA"/>
</dbReference>
<evidence type="ECO:0000313" key="3">
    <source>
        <dbReference type="EMBL" id="PXV64729.1"/>
    </source>
</evidence>
<evidence type="ECO:0000313" key="4">
    <source>
        <dbReference type="Proteomes" id="UP000247973"/>
    </source>
</evidence>
<name>A0A2V3PP22_9BACT</name>
<keyword evidence="1" id="KW-0378">Hydrolase</keyword>
<dbReference type="AlphaFoldDB" id="A0A2V3PP22"/>